<dbReference type="Proteomes" id="UP000026961">
    <property type="component" value="Chromosome 5"/>
</dbReference>
<proteinExistence type="predicted"/>
<reference evidence="1" key="2">
    <citation type="submission" date="2018-05" db="EMBL/GenBank/DDBJ databases">
        <title>OgluRS3 (Oryza glumaepatula Reference Sequence Version 3).</title>
        <authorList>
            <person name="Zhang J."/>
            <person name="Kudrna D."/>
            <person name="Lee S."/>
            <person name="Talag J."/>
            <person name="Welchert J."/>
            <person name="Wing R.A."/>
        </authorList>
    </citation>
    <scope>NUCLEOTIDE SEQUENCE [LARGE SCALE GENOMIC DNA]</scope>
</reference>
<organism evidence="1">
    <name type="scientific">Oryza glumipatula</name>
    <dbReference type="NCBI Taxonomy" id="40148"/>
    <lineage>
        <taxon>Eukaryota</taxon>
        <taxon>Viridiplantae</taxon>
        <taxon>Streptophyta</taxon>
        <taxon>Embryophyta</taxon>
        <taxon>Tracheophyta</taxon>
        <taxon>Spermatophyta</taxon>
        <taxon>Magnoliopsida</taxon>
        <taxon>Liliopsida</taxon>
        <taxon>Poales</taxon>
        <taxon>Poaceae</taxon>
        <taxon>BOP clade</taxon>
        <taxon>Oryzoideae</taxon>
        <taxon>Oryzeae</taxon>
        <taxon>Oryzinae</taxon>
        <taxon>Oryza</taxon>
    </lineage>
</organism>
<dbReference type="HOGENOM" id="CLU_1167443_0_0_1"/>
<accession>A0A0E0A050</accession>
<keyword evidence="2" id="KW-1185">Reference proteome</keyword>
<evidence type="ECO:0000313" key="1">
    <source>
        <dbReference type="EnsemblPlants" id="OGLUM05G19980.1"/>
    </source>
</evidence>
<name>A0A0E0A050_9ORYZ</name>
<dbReference type="Gramene" id="OGLUM05G19980.1">
    <property type="protein sequence ID" value="OGLUM05G19980.1"/>
    <property type="gene ID" value="OGLUM05G19980"/>
</dbReference>
<dbReference type="AlphaFoldDB" id="A0A0E0A050"/>
<reference evidence="1" key="1">
    <citation type="submission" date="2015-04" db="UniProtKB">
        <authorList>
            <consortium name="EnsemblPlants"/>
        </authorList>
    </citation>
    <scope>IDENTIFICATION</scope>
</reference>
<sequence>MLKRSNGVGVTVDWGGDGEAAMLDLAPLPDPAPSRLDPASPMTAATTSLWRVELWATTASWCCARGQRRRASGELWADAALWCYTRRAEACRPWHPEAEVAYDGVATPPDSVSASLAREAALRGGDADAEEAAWTWRRWGATVKLWRGRRGEVTHHRRWERQRKEERPAVVEAYLARVVAVGSGGWFGTRCRGRQRSSAWCGCWLAGAPVQLCPHTDKVLMVVEQWWSAVDKQAVDGG</sequence>
<evidence type="ECO:0000313" key="2">
    <source>
        <dbReference type="Proteomes" id="UP000026961"/>
    </source>
</evidence>
<dbReference type="EnsemblPlants" id="OGLUM05G19980.1">
    <property type="protein sequence ID" value="OGLUM05G19980.1"/>
    <property type="gene ID" value="OGLUM05G19980"/>
</dbReference>
<protein>
    <submittedName>
        <fullName evidence="1">Uncharacterized protein</fullName>
    </submittedName>
</protein>